<dbReference type="RefSeq" id="WP_137338981.1">
    <property type="nucleotide sequence ID" value="NZ_SZVO01000002.1"/>
</dbReference>
<organism evidence="1 2">
    <name type="scientific">Dyadobacter frigoris</name>
    <dbReference type="NCBI Taxonomy" id="2576211"/>
    <lineage>
        <taxon>Bacteria</taxon>
        <taxon>Pseudomonadati</taxon>
        <taxon>Bacteroidota</taxon>
        <taxon>Cytophagia</taxon>
        <taxon>Cytophagales</taxon>
        <taxon>Spirosomataceae</taxon>
        <taxon>Dyadobacter</taxon>
    </lineage>
</organism>
<proteinExistence type="predicted"/>
<gene>
    <name evidence="1" type="ORF">FDK13_05485</name>
</gene>
<keyword evidence="2" id="KW-1185">Reference proteome</keyword>
<evidence type="ECO:0000313" key="1">
    <source>
        <dbReference type="EMBL" id="TKT93305.1"/>
    </source>
</evidence>
<name>A0A4U6D9I0_9BACT</name>
<evidence type="ECO:0000313" key="2">
    <source>
        <dbReference type="Proteomes" id="UP000304900"/>
    </source>
</evidence>
<dbReference type="OrthoDB" id="942224at2"/>
<dbReference type="EMBL" id="SZVO01000002">
    <property type="protein sequence ID" value="TKT93305.1"/>
    <property type="molecule type" value="Genomic_DNA"/>
</dbReference>
<sequence length="217" mass="25118">MSVYTEEELQKVIDESFGGNKRAYYEAAAKSKREIISFQDLVAAETVLPHLTDSGHELINFYLGYIPDNFDTLPQEAFIRTVVYQFKNGSITKDELFEQAAIHIKEIRNNVMKEHLQEGFDFETYQDYESFHPEYRFAVSDRLKMFMGYEPNLEHSVKVELMLRQQMANDLCYFPDDEMTSLDIQAVSIIKYRKILLTDGKAAADASPLLVDTLLKN</sequence>
<dbReference type="AlphaFoldDB" id="A0A4U6D9I0"/>
<dbReference type="Proteomes" id="UP000304900">
    <property type="component" value="Unassembled WGS sequence"/>
</dbReference>
<protein>
    <submittedName>
        <fullName evidence="1">Uncharacterized protein</fullName>
    </submittedName>
</protein>
<comment type="caution">
    <text evidence="1">The sequence shown here is derived from an EMBL/GenBank/DDBJ whole genome shotgun (WGS) entry which is preliminary data.</text>
</comment>
<accession>A0A4U6D9I0</accession>
<reference evidence="1 2" key="1">
    <citation type="submission" date="2019-05" db="EMBL/GenBank/DDBJ databases">
        <title>Dyadobacter AR-3-8 sp. nov., isolated from arctic soil.</title>
        <authorList>
            <person name="Chaudhary D.K."/>
        </authorList>
    </citation>
    <scope>NUCLEOTIDE SEQUENCE [LARGE SCALE GENOMIC DNA]</scope>
    <source>
        <strain evidence="1 2">AR-3-8</strain>
    </source>
</reference>